<protein>
    <submittedName>
        <fullName evidence="3">Transposase-like zinc ribbon protein</fullName>
    </submittedName>
</protein>
<gene>
    <name evidence="3" type="ORF">C7378_0243</name>
</gene>
<accession>A0A4R1LEK7</accession>
<dbReference type="PANTHER" id="PTHR47163">
    <property type="entry name" value="DDE_TNP_IS1595 DOMAIN-CONTAINING PROTEIN"/>
    <property type="match status" value="1"/>
</dbReference>
<dbReference type="OrthoDB" id="9769409at2"/>
<feature type="compositionally biased region" description="Basic residues" evidence="1">
    <location>
        <begin position="149"/>
        <end position="158"/>
    </location>
</feature>
<organism evidence="3 4">
    <name type="scientific">Acidipila rosea</name>
    <dbReference type="NCBI Taxonomy" id="768535"/>
    <lineage>
        <taxon>Bacteria</taxon>
        <taxon>Pseudomonadati</taxon>
        <taxon>Acidobacteriota</taxon>
        <taxon>Terriglobia</taxon>
        <taxon>Terriglobales</taxon>
        <taxon>Acidobacteriaceae</taxon>
        <taxon>Acidipila</taxon>
    </lineage>
</organism>
<dbReference type="NCBIfam" id="NF033547">
    <property type="entry name" value="transpos_IS1595"/>
    <property type="match status" value="1"/>
</dbReference>
<feature type="region of interest" description="Disordered" evidence="1">
    <location>
        <begin position="136"/>
        <end position="161"/>
    </location>
</feature>
<dbReference type="AlphaFoldDB" id="A0A4R1LEK7"/>
<dbReference type="Pfam" id="PF12760">
    <property type="entry name" value="Zn_ribbon_IS1595"/>
    <property type="match status" value="1"/>
</dbReference>
<evidence type="ECO:0000313" key="4">
    <source>
        <dbReference type="Proteomes" id="UP000295210"/>
    </source>
</evidence>
<dbReference type="Pfam" id="PF12762">
    <property type="entry name" value="DDE_Tnp_IS1595"/>
    <property type="match status" value="1"/>
</dbReference>
<evidence type="ECO:0000256" key="1">
    <source>
        <dbReference type="SAM" id="MobiDB-lite"/>
    </source>
</evidence>
<comment type="caution">
    <text evidence="3">The sequence shown here is derived from an EMBL/GenBank/DDBJ whole genome shotgun (WGS) entry which is preliminary data.</text>
</comment>
<dbReference type="Proteomes" id="UP000295210">
    <property type="component" value="Unassembled WGS sequence"/>
</dbReference>
<evidence type="ECO:0000259" key="2">
    <source>
        <dbReference type="SMART" id="SM01126"/>
    </source>
</evidence>
<dbReference type="InterPro" id="IPR024445">
    <property type="entry name" value="Tnp_ISXO2-like"/>
</dbReference>
<dbReference type="EMBL" id="SMGK01000001">
    <property type="protein sequence ID" value="TCK75263.1"/>
    <property type="molecule type" value="Genomic_DNA"/>
</dbReference>
<dbReference type="PANTHER" id="PTHR47163:SF2">
    <property type="entry name" value="SI:DKEY-17M8.2"/>
    <property type="match status" value="1"/>
</dbReference>
<keyword evidence="4" id="KW-1185">Reference proteome</keyword>
<sequence>MKAPKTLQDAILYFADADNCLQYMVDRRWPEGVVCPTCERKDPTFLKSQGKWQCKSAHAKRQFTVKVGTIFEDSPLGLEKWLPAVWLITNAKNGVSSYELSRSLGVTQKTAWFMLHRIREAMKQDTSHKFGFGGPVESDETYVGPNPQKMHKDRKARMQAKDGLKGEYVGKTAIHGMLGRELRQVRAKVMPNVRRDSLQESILNNETPFAKVYTDELSGYDGLEKQFIHKVVNHSIEHVRGQVHTQGIENFWSLLNAAFAELTLLLSHSILIVTSPNRYSVFTTVRPKTTHLPTPTVSLVCSCRPLTSASPMQR</sequence>
<dbReference type="RefSeq" id="WP_131990894.1">
    <property type="nucleotide sequence ID" value="NZ_SMGK01000001.1"/>
</dbReference>
<evidence type="ECO:0000313" key="3">
    <source>
        <dbReference type="EMBL" id="TCK75263.1"/>
    </source>
</evidence>
<feature type="domain" description="ISXO2-like transposase" evidence="2">
    <location>
        <begin position="131"/>
        <end position="267"/>
    </location>
</feature>
<dbReference type="InterPro" id="IPR024442">
    <property type="entry name" value="Transposase_Zn_ribbon"/>
</dbReference>
<reference evidence="3 4" key="1">
    <citation type="submission" date="2019-03" db="EMBL/GenBank/DDBJ databases">
        <title>Genomic Encyclopedia of Type Strains, Phase IV (KMG-IV): sequencing the most valuable type-strain genomes for metagenomic binning, comparative biology and taxonomic classification.</title>
        <authorList>
            <person name="Goeker M."/>
        </authorList>
    </citation>
    <scope>NUCLEOTIDE SEQUENCE [LARGE SCALE GENOMIC DNA]</scope>
    <source>
        <strain evidence="3 4">DSM 103428</strain>
    </source>
</reference>
<dbReference type="InterPro" id="IPR053164">
    <property type="entry name" value="IS1016-like_transposase"/>
</dbReference>
<proteinExistence type="predicted"/>
<dbReference type="SMART" id="SM01126">
    <property type="entry name" value="DDE_Tnp_IS1595"/>
    <property type="match status" value="1"/>
</dbReference>
<name>A0A4R1LEK7_9BACT</name>